<dbReference type="Pfam" id="PF25876">
    <property type="entry name" value="HH_MFP_RND"/>
    <property type="match status" value="1"/>
</dbReference>
<dbReference type="GO" id="GO:0022857">
    <property type="term" value="F:transmembrane transporter activity"/>
    <property type="evidence" value="ECO:0007669"/>
    <property type="project" value="InterPro"/>
</dbReference>
<dbReference type="InterPro" id="IPR058625">
    <property type="entry name" value="MdtA-like_BSH"/>
</dbReference>
<dbReference type="GO" id="GO:0005886">
    <property type="term" value="C:plasma membrane"/>
    <property type="evidence" value="ECO:0007669"/>
    <property type="project" value="TreeGrafter"/>
</dbReference>
<evidence type="ECO:0000313" key="7">
    <source>
        <dbReference type="EMBL" id="HIX74382.1"/>
    </source>
</evidence>
<feature type="domain" description="Multidrug resistance protein MdtA-like alpha-helical hairpin" evidence="4">
    <location>
        <begin position="98"/>
        <end position="166"/>
    </location>
</feature>
<dbReference type="GO" id="GO:0046677">
    <property type="term" value="P:response to antibiotic"/>
    <property type="evidence" value="ECO:0007669"/>
    <property type="project" value="TreeGrafter"/>
</dbReference>
<keyword evidence="3" id="KW-0732">Signal</keyword>
<dbReference type="InterPro" id="IPR058626">
    <property type="entry name" value="MdtA-like_b-barrel"/>
</dbReference>
<protein>
    <submittedName>
        <fullName evidence="7">Efflux RND transporter periplasmic adaptor subunit</fullName>
    </submittedName>
</protein>
<comment type="caution">
    <text evidence="7">The sequence shown here is derived from an EMBL/GenBank/DDBJ whole genome shotgun (WGS) entry which is preliminary data.</text>
</comment>
<dbReference type="EMBL" id="DXEL01000039">
    <property type="protein sequence ID" value="HIX74382.1"/>
    <property type="molecule type" value="Genomic_DNA"/>
</dbReference>
<feature type="domain" description="Multidrug resistance protein MdtA-like barrel-sandwich hybrid" evidence="5">
    <location>
        <begin position="58"/>
        <end position="198"/>
    </location>
</feature>
<feature type="chain" id="PRO_5038429588" evidence="3">
    <location>
        <begin position="22"/>
        <end position="379"/>
    </location>
</feature>
<dbReference type="Proteomes" id="UP000886740">
    <property type="component" value="Unassembled WGS sequence"/>
</dbReference>
<feature type="signal peptide" evidence="3">
    <location>
        <begin position="1"/>
        <end position="21"/>
    </location>
</feature>
<evidence type="ECO:0000313" key="8">
    <source>
        <dbReference type="Proteomes" id="UP000886740"/>
    </source>
</evidence>
<dbReference type="Gene3D" id="2.40.30.170">
    <property type="match status" value="1"/>
</dbReference>
<dbReference type="Gene3D" id="1.10.287.470">
    <property type="entry name" value="Helix hairpin bin"/>
    <property type="match status" value="1"/>
</dbReference>
<dbReference type="SUPFAM" id="SSF111369">
    <property type="entry name" value="HlyD-like secretion proteins"/>
    <property type="match status" value="1"/>
</dbReference>
<evidence type="ECO:0000256" key="2">
    <source>
        <dbReference type="SAM" id="Coils"/>
    </source>
</evidence>
<name>A0A9D2BGA4_9BACT</name>
<feature type="coiled-coil region" evidence="2">
    <location>
        <begin position="135"/>
        <end position="162"/>
    </location>
</feature>
<accession>A0A9D2BGA4</accession>
<dbReference type="PANTHER" id="PTHR30158:SF23">
    <property type="entry name" value="MULTIDRUG RESISTANCE PROTEIN MEXA"/>
    <property type="match status" value="1"/>
</dbReference>
<keyword evidence="2" id="KW-0175">Coiled coil</keyword>
<evidence type="ECO:0000259" key="4">
    <source>
        <dbReference type="Pfam" id="PF25876"/>
    </source>
</evidence>
<dbReference type="GO" id="GO:0030313">
    <property type="term" value="C:cell envelope"/>
    <property type="evidence" value="ECO:0007669"/>
    <property type="project" value="UniProtKB-SubCell"/>
</dbReference>
<dbReference type="PROSITE" id="PS51257">
    <property type="entry name" value="PROKAR_LIPOPROTEIN"/>
    <property type="match status" value="1"/>
</dbReference>
<dbReference type="AlphaFoldDB" id="A0A9D2BGA4"/>
<dbReference type="InterPro" id="IPR006143">
    <property type="entry name" value="RND_pump_MFP"/>
</dbReference>
<dbReference type="InterPro" id="IPR058624">
    <property type="entry name" value="MdtA-like_HH"/>
</dbReference>
<dbReference type="Gene3D" id="2.40.420.20">
    <property type="match status" value="1"/>
</dbReference>
<feature type="domain" description="Multidrug resistance protein MdtA-like beta-barrel" evidence="6">
    <location>
        <begin position="204"/>
        <end position="281"/>
    </location>
</feature>
<evidence type="ECO:0000259" key="6">
    <source>
        <dbReference type="Pfam" id="PF25944"/>
    </source>
</evidence>
<evidence type="ECO:0000256" key="1">
    <source>
        <dbReference type="ARBA" id="ARBA00009477"/>
    </source>
</evidence>
<dbReference type="NCBIfam" id="TIGR01730">
    <property type="entry name" value="RND_mfp"/>
    <property type="match status" value="1"/>
</dbReference>
<proteinExistence type="inferred from homology"/>
<dbReference type="Gene3D" id="2.40.50.100">
    <property type="match status" value="1"/>
</dbReference>
<evidence type="ECO:0000256" key="3">
    <source>
        <dbReference type="SAM" id="SignalP"/>
    </source>
</evidence>
<sequence>MNKKMMCVFSALCMMFLSSCKDEKTSETHTACEVMTVATGSVEIKESYSASIQGRQDIDIYPQVSGRIVKLCITEGQQVHKGQLLFIIDQVPYQAAWQKAKADVRAAEAQAKTARLEWESKKQLFSKQVVSEYDLITAQNALDMAEATLEQMKALELNARNNLSYTEVRSPADGVAGTLPYREGALVSSSMSTPLTTISDNSEMYVYFSMTENSLRALFRQYGSSDGIIRQMPPLSLMLNDGTLYTCHGRIESISGVINRQTGTVSVRSAFPNPDRLLLSGGIGNIILPHKEAQAIVIPQTATTELQDKILAYKVATDAHSGKATVTSVELTVEKLNDGKTYIVRSGLNAGDVIVTEGAGLLRDGMQIKVKNSKTGKEN</sequence>
<gene>
    <name evidence="7" type="ORF">H9977_05040</name>
</gene>
<organism evidence="7 8">
    <name type="scientific">Candidatus Parabacteroides intestinipullorum</name>
    <dbReference type="NCBI Taxonomy" id="2838723"/>
    <lineage>
        <taxon>Bacteria</taxon>
        <taxon>Pseudomonadati</taxon>
        <taxon>Bacteroidota</taxon>
        <taxon>Bacteroidia</taxon>
        <taxon>Bacteroidales</taxon>
        <taxon>Tannerellaceae</taxon>
        <taxon>Parabacteroides</taxon>
    </lineage>
</organism>
<reference evidence="7" key="2">
    <citation type="submission" date="2021-04" db="EMBL/GenBank/DDBJ databases">
        <authorList>
            <person name="Gilroy R."/>
        </authorList>
    </citation>
    <scope>NUCLEOTIDE SEQUENCE</scope>
    <source>
        <strain evidence="7">ChiGjej6B6-14162</strain>
    </source>
</reference>
<evidence type="ECO:0000259" key="5">
    <source>
        <dbReference type="Pfam" id="PF25917"/>
    </source>
</evidence>
<dbReference type="PANTHER" id="PTHR30158">
    <property type="entry name" value="ACRA/E-RELATED COMPONENT OF DRUG EFFLUX TRANSPORTER"/>
    <property type="match status" value="1"/>
</dbReference>
<reference evidence="7" key="1">
    <citation type="journal article" date="2021" name="PeerJ">
        <title>Extensive microbial diversity within the chicken gut microbiome revealed by metagenomics and culture.</title>
        <authorList>
            <person name="Gilroy R."/>
            <person name="Ravi A."/>
            <person name="Getino M."/>
            <person name="Pursley I."/>
            <person name="Horton D.L."/>
            <person name="Alikhan N.F."/>
            <person name="Baker D."/>
            <person name="Gharbi K."/>
            <person name="Hall N."/>
            <person name="Watson M."/>
            <person name="Adriaenssens E.M."/>
            <person name="Foster-Nyarko E."/>
            <person name="Jarju S."/>
            <person name="Secka A."/>
            <person name="Antonio M."/>
            <person name="Oren A."/>
            <person name="Chaudhuri R.R."/>
            <person name="La Ragione R."/>
            <person name="Hildebrand F."/>
            <person name="Pallen M.J."/>
        </authorList>
    </citation>
    <scope>NUCLEOTIDE SEQUENCE</scope>
    <source>
        <strain evidence="7">ChiGjej6B6-14162</strain>
    </source>
</reference>
<dbReference type="Pfam" id="PF25944">
    <property type="entry name" value="Beta-barrel_RND"/>
    <property type="match status" value="1"/>
</dbReference>
<comment type="similarity">
    <text evidence="1">Belongs to the membrane fusion protein (MFP) (TC 8.A.1) family.</text>
</comment>
<dbReference type="Pfam" id="PF25917">
    <property type="entry name" value="BSH_RND"/>
    <property type="match status" value="1"/>
</dbReference>